<comment type="similarity">
    <text evidence="2 3">Belongs to the peptidase M14 family.</text>
</comment>
<dbReference type="InterPro" id="IPR000834">
    <property type="entry name" value="Peptidase_M14"/>
</dbReference>
<dbReference type="Pfam" id="PF00246">
    <property type="entry name" value="Peptidase_M14"/>
    <property type="match status" value="1"/>
</dbReference>
<feature type="region of interest" description="Disordered" evidence="4">
    <location>
        <begin position="1"/>
        <end position="32"/>
    </location>
</feature>
<gene>
    <name evidence="6" type="ORF">ECRASSUSDP1_LOCUS16956</name>
</gene>
<name>A0AAD2D0R7_EUPCR</name>
<feature type="region of interest" description="Disordered" evidence="4">
    <location>
        <begin position="249"/>
        <end position="303"/>
    </location>
</feature>
<dbReference type="GO" id="GO:0008270">
    <property type="term" value="F:zinc ion binding"/>
    <property type="evidence" value="ECO:0007669"/>
    <property type="project" value="InterPro"/>
</dbReference>
<feature type="compositionally biased region" description="Polar residues" evidence="4">
    <location>
        <begin position="10"/>
        <end position="32"/>
    </location>
</feature>
<dbReference type="SUPFAM" id="SSF53187">
    <property type="entry name" value="Zn-dependent exopeptidases"/>
    <property type="match status" value="1"/>
</dbReference>
<dbReference type="Proteomes" id="UP001295684">
    <property type="component" value="Unassembled WGS sequence"/>
</dbReference>
<dbReference type="Pfam" id="PF18027">
    <property type="entry name" value="Pepdidase_M14_N"/>
    <property type="match status" value="1"/>
</dbReference>
<dbReference type="PANTHER" id="PTHR12756:SF11">
    <property type="entry name" value="CYTOSOLIC CARBOXYPEPTIDASE 1"/>
    <property type="match status" value="1"/>
</dbReference>
<feature type="compositionally biased region" description="Polar residues" evidence="4">
    <location>
        <begin position="249"/>
        <end position="259"/>
    </location>
</feature>
<dbReference type="GO" id="GO:0004181">
    <property type="term" value="F:metallocarboxypeptidase activity"/>
    <property type="evidence" value="ECO:0007669"/>
    <property type="project" value="InterPro"/>
</dbReference>
<feature type="active site" description="Proton donor/acceptor" evidence="3">
    <location>
        <position position="833"/>
    </location>
</feature>
<keyword evidence="7" id="KW-1185">Reference proteome</keyword>
<evidence type="ECO:0000313" key="6">
    <source>
        <dbReference type="EMBL" id="CAI2375593.1"/>
    </source>
</evidence>
<dbReference type="InterPro" id="IPR050821">
    <property type="entry name" value="Cytosolic_carboxypeptidase"/>
</dbReference>
<feature type="domain" description="Peptidase M14" evidence="5">
    <location>
        <begin position="594"/>
        <end position="881"/>
    </location>
</feature>
<dbReference type="AlphaFoldDB" id="A0AAD2D0R7"/>
<comment type="caution">
    <text evidence="6">The sequence shown here is derived from an EMBL/GenBank/DDBJ whole genome shotgun (WGS) entry which is preliminary data.</text>
</comment>
<accession>A0AAD2D0R7</accession>
<feature type="compositionally biased region" description="Low complexity" evidence="4">
    <location>
        <begin position="260"/>
        <end position="271"/>
    </location>
</feature>
<reference evidence="6" key="1">
    <citation type="submission" date="2023-07" db="EMBL/GenBank/DDBJ databases">
        <authorList>
            <consortium name="AG Swart"/>
            <person name="Singh M."/>
            <person name="Singh A."/>
            <person name="Seah K."/>
            <person name="Emmerich C."/>
        </authorList>
    </citation>
    <scope>NUCLEOTIDE SEQUENCE</scope>
    <source>
        <strain evidence="6">DP1</strain>
    </source>
</reference>
<dbReference type="PANTHER" id="PTHR12756">
    <property type="entry name" value="CYTOSOLIC CARBOXYPEPTIDASE"/>
    <property type="match status" value="1"/>
</dbReference>
<evidence type="ECO:0000256" key="1">
    <source>
        <dbReference type="ARBA" id="ARBA00001947"/>
    </source>
</evidence>
<evidence type="ECO:0000259" key="5">
    <source>
        <dbReference type="PROSITE" id="PS52035"/>
    </source>
</evidence>
<comment type="cofactor">
    <cofactor evidence="1">
        <name>Zn(2+)</name>
        <dbReference type="ChEBI" id="CHEBI:29105"/>
    </cofactor>
</comment>
<dbReference type="PROSITE" id="PS52035">
    <property type="entry name" value="PEPTIDASE_M14"/>
    <property type="match status" value="1"/>
</dbReference>
<evidence type="ECO:0000256" key="4">
    <source>
        <dbReference type="SAM" id="MobiDB-lite"/>
    </source>
</evidence>
<dbReference type="GO" id="GO:0006508">
    <property type="term" value="P:proteolysis"/>
    <property type="evidence" value="ECO:0007669"/>
    <property type="project" value="InterPro"/>
</dbReference>
<evidence type="ECO:0000256" key="3">
    <source>
        <dbReference type="PROSITE-ProRule" id="PRU01379"/>
    </source>
</evidence>
<dbReference type="InterPro" id="IPR040626">
    <property type="entry name" value="Pepdidase_M14_N"/>
</dbReference>
<organism evidence="6 7">
    <name type="scientific">Euplotes crassus</name>
    <dbReference type="NCBI Taxonomy" id="5936"/>
    <lineage>
        <taxon>Eukaryota</taxon>
        <taxon>Sar</taxon>
        <taxon>Alveolata</taxon>
        <taxon>Ciliophora</taxon>
        <taxon>Intramacronucleata</taxon>
        <taxon>Spirotrichea</taxon>
        <taxon>Hypotrichia</taxon>
        <taxon>Euplotida</taxon>
        <taxon>Euplotidae</taxon>
        <taxon>Moneuplotes</taxon>
    </lineage>
</organism>
<dbReference type="EMBL" id="CAMPGE010017083">
    <property type="protein sequence ID" value="CAI2375593.1"/>
    <property type="molecule type" value="Genomic_DNA"/>
</dbReference>
<dbReference type="Gene3D" id="3.40.630.10">
    <property type="entry name" value="Zn peptidases"/>
    <property type="match status" value="1"/>
</dbReference>
<protein>
    <recommendedName>
        <fullName evidence="5">Peptidase M14 domain-containing protein</fullName>
    </recommendedName>
</protein>
<evidence type="ECO:0000313" key="7">
    <source>
        <dbReference type="Proteomes" id="UP001295684"/>
    </source>
</evidence>
<proteinExistence type="inferred from homology"/>
<sequence>MDPSVPFGFLSTSKNQQYFPNPSLPQQETSNLPNPIIQPIPDDSNSNALNELPEIERRAKRYQADTEETGDGPDILCVHPGGRKIETNNSHSPLLRKSQESHLNHADRNEIYKRIINGEVLVCEIESLENKNTQKRDTQNIYNRRNYKEHVCKSEIRRCKPKKNNRVITTKPVNSKTIQKHKEVSSPNYLARMIHNQTNSASKTSTPVSKTQSTSFKTQIYNSCDKNSQITPSLHPNLSQYQKHLPHTSILTDPLSNNQSPHSHSLKSSLPVLNPPPGHLQTAPSPASQSASKPIIPKKKRLKREISSGLQPGKFQKEFARLKQKGDLKFLPKLLVDTPFCAERVKFKDRYNETDPKWAHRFVTKEDFLRREERKIADKILRNAKIVYDYVEKSPFYKELSQKYIDEKLLIQSNNKDNSMNKARLKMRSIKRNALSTGFPSLDNIYTSLNPYYVLQGEEDSTLVFESRFESGNLRKVAQLSEFEYELYLRNDYNSQNYTQWYFFKCTNIKAGVKYTFHLKNFQKPDSLYNQGMKPLVYSTKKVEEDGIGWYRGGENICYYQNSTKKSSSGYMFSLSFEIEFPFDNDEVYLCHSFPFTYRDCKEHLEAICVDNEGLGRVNMKSKIRKTEMCKSLAGNSLDLVIITNFNSSELDISKRKAIIITGRVHPGESNSSFVVQGILDYLVSDNEAAKQLRNKYVFKIIPMLNPDGVILGNYRCSLSGQDLNRQWIGPTSRMFPEIYNTKLMFKKTLESRQIFLYIDCHGHSRKKNIFMYGCKSNDQTDKTMKVFPYMMSESNGSFSFDDCNFNVQKDRESTGRVVVNREYSVKNSFTLEASFFGPDIGKYKGCHFTPAHLRNVGKSFCIALNESSTADVVDSVLETLNKKKTKKNLE</sequence>
<dbReference type="Gene3D" id="2.60.40.3120">
    <property type="match status" value="1"/>
</dbReference>
<feature type="compositionally biased region" description="Low complexity" evidence="4">
    <location>
        <begin position="283"/>
        <end position="295"/>
    </location>
</feature>
<evidence type="ECO:0000256" key="2">
    <source>
        <dbReference type="ARBA" id="ARBA00005988"/>
    </source>
</evidence>